<dbReference type="EMBL" id="BTSY01000005">
    <property type="protein sequence ID" value="GMT30349.1"/>
    <property type="molecule type" value="Genomic_DNA"/>
</dbReference>
<sequence>MRLLRQFLPFVQPEQDEAAAMQTVVPTSGRMFKLVKTVLLVMTVISLAFAPLLSTFDGSAYILANVFGCFHVCFAIVVFCVTSNGFRLSSTVITLSYSILLLICALLSHKCLASATDLDEGVFFSSIMTYAIVNISVLFGYSVQEKREKLRLDGERPVLLQLQQVLQVLQDKPQPSRIQQLLHKISGFLFERQAKKPQVEEDRKY</sequence>
<reference evidence="2" key="1">
    <citation type="submission" date="2023-10" db="EMBL/GenBank/DDBJ databases">
        <title>Genome assembly of Pristionchus species.</title>
        <authorList>
            <person name="Yoshida K."/>
            <person name="Sommer R.J."/>
        </authorList>
    </citation>
    <scope>NUCLEOTIDE SEQUENCE</scope>
    <source>
        <strain evidence="2">RS5133</strain>
    </source>
</reference>
<comment type="caution">
    <text evidence="2">The sequence shown here is derived from an EMBL/GenBank/DDBJ whole genome shotgun (WGS) entry which is preliminary data.</text>
</comment>
<name>A0AAV5WE91_9BILA</name>
<feature type="transmembrane region" description="Helical" evidence="1">
    <location>
        <begin position="60"/>
        <end position="81"/>
    </location>
</feature>
<feature type="transmembrane region" description="Helical" evidence="1">
    <location>
        <begin position="34"/>
        <end position="54"/>
    </location>
</feature>
<feature type="transmembrane region" description="Helical" evidence="1">
    <location>
        <begin position="88"/>
        <end position="109"/>
    </location>
</feature>
<gene>
    <name evidence="2" type="ORF">PFISCL1PPCAC_21646</name>
</gene>
<keyword evidence="1" id="KW-0812">Transmembrane</keyword>
<keyword evidence="1" id="KW-1133">Transmembrane helix</keyword>
<keyword evidence="3" id="KW-1185">Reference proteome</keyword>
<dbReference type="Proteomes" id="UP001432322">
    <property type="component" value="Unassembled WGS sequence"/>
</dbReference>
<organism evidence="2 3">
    <name type="scientific">Pristionchus fissidentatus</name>
    <dbReference type="NCBI Taxonomy" id="1538716"/>
    <lineage>
        <taxon>Eukaryota</taxon>
        <taxon>Metazoa</taxon>
        <taxon>Ecdysozoa</taxon>
        <taxon>Nematoda</taxon>
        <taxon>Chromadorea</taxon>
        <taxon>Rhabditida</taxon>
        <taxon>Rhabditina</taxon>
        <taxon>Diplogasteromorpha</taxon>
        <taxon>Diplogasteroidea</taxon>
        <taxon>Neodiplogasteridae</taxon>
        <taxon>Pristionchus</taxon>
    </lineage>
</organism>
<evidence type="ECO:0000313" key="3">
    <source>
        <dbReference type="Proteomes" id="UP001432322"/>
    </source>
</evidence>
<evidence type="ECO:0000313" key="2">
    <source>
        <dbReference type="EMBL" id="GMT30349.1"/>
    </source>
</evidence>
<keyword evidence="1" id="KW-0472">Membrane</keyword>
<accession>A0AAV5WE91</accession>
<proteinExistence type="predicted"/>
<protein>
    <submittedName>
        <fullName evidence="2">Uncharacterized protein</fullName>
    </submittedName>
</protein>
<evidence type="ECO:0000256" key="1">
    <source>
        <dbReference type="SAM" id="Phobius"/>
    </source>
</evidence>
<dbReference type="AlphaFoldDB" id="A0AAV5WE91"/>
<feature type="transmembrane region" description="Helical" evidence="1">
    <location>
        <begin position="121"/>
        <end position="141"/>
    </location>
</feature>